<proteinExistence type="predicted"/>
<keyword evidence="2" id="KW-1185">Reference proteome</keyword>
<comment type="caution">
    <text evidence="1">The sequence shown here is derived from an EMBL/GenBank/DDBJ whole genome shotgun (WGS) entry which is preliminary data.</text>
</comment>
<reference evidence="1 2" key="1">
    <citation type="submission" date="2021-06" db="EMBL/GenBank/DDBJ databases">
        <title>Caerostris darwini draft genome.</title>
        <authorList>
            <person name="Kono N."/>
            <person name="Arakawa K."/>
        </authorList>
    </citation>
    <scope>NUCLEOTIDE SEQUENCE [LARGE SCALE GENOMIC DNA]</scope>
</reference>
<gene>
    <name evidence="1" type="ORF">CDAR_514471</name>
</gene>
<evidence type="ECO:0000313" key="1">
    <source>
        <dbReference type="EMBL" id="GIY20537.1"/>
    </source>
</evidence>
<dbReference type="EMBL" id="BPLQ01006185">
    <property type="protein sequence ID" value="GIY20537.1"/>
    <property type="molecule type" value="Genomic_DNA"/>
</dbReference>
<sequence length="101" mass="11683">MYVTSRTIKMAACINNLKKGELIKLALELGLTVEGDTKMIEIRNLIQESEFFKTETDILNNIIESLKESVEAEKRERSERLEIVKMKAIRNLEVEQLKITN</sequence>
<dbReference type="AlphaFoldDB" id="A0AAV4RJ67"/>
<organism evidence="1 2">
    <name type="scientific">Caerostris darwini</name>
    <dbReference type="NCBI Taxonomy" id="1538125"/>
    <lineage>
        <taxon>Eukaryota</taxon>
        <taxon>Metazoa</taxon>
        <taxon>Ecdysozoa</taxon>
        <taxon>Arthropoda</taxon>
        <taxon>Chelicerata</taxon>
        <taxon>Arachnida</taxon>
        <taxon>Araneae</taxon>
        <taxon>Araneomorphae</taxon>
        <taxon>Entelegynae</taxon>
        <taxon>Araneoidea</taxon>
        <taxon>Araneidae</taxon>
        <taxon>Caerostris</taxon>
    </lineage>
</organism>
<evidence type="ECO:0000313" key="2">
    <source>
        <dbReference type="Proteomes" id="UP001054837"/>
    </source>
</evidence>
<protein>
    <submittedName>
        <fullName evidence="1">Uncharacterized protein</fullName>
    </submittedName>
</protein>
<dbReference type="Proteomes" id="UP001054837">
    <property type="component" value="Unassembled WGS sequence"/>
</dbReference>
<name>A0AAV4RJ67_9ARAC</name>
<accession>A0AAV4RJ67</accession>